<keyword evidence="1" id="KW-0678">Repressor</keyword>
<dbReference type="SUPFAM" id="SSF46689">
    <property type="entry name" value="Homeodomain-like"/>
    <property type="match status" value="1"/>
</dbReference>
<keyword evidence="3" id="KW-0238">DNA-binding</keyword>
<reference evidence="6" key="1">
    <citation type="submission" date="2018-05" db="EMBL/GenBank/DDBJ databases">
        <authorList>
            <person name="Lanie J.A."/>
            <person name="Ng W.-L."/>
            <person name="Kazmierczak K.M."/>
            <person name="Andrzejewski T.M."/>
            <person name="Davidsen T.M."/>
            <person name="Wayne K.J."/>
            <person name="Tettelin H."/>
            <person name="Glass J.I."/>
            <person name="Rusch D."/>
            <person name="Podicherti R."/>
            <person name="Tsui H.-C.T."/>
            <person name="Winkler M.E."/>
        </authorList>
    </citation>
    <scope>NUCLEOTIDE SEQUENCE</scope>
</reference>
<dbReference type="AlphaFoldDB" id="A0A381U7Z8"/>
<proteinExistence type="predicted"/>
<keyword evidence="4" id="KW-0804">Transcription</keyword>
<dbReference type="GO" id="GO:0000976">
    <property type="term" value="F:transcription cis-regulatory region binding"/>
    <property type="evidence" value="ECO:0007669"/>
    <property type="project" value="TreeGrafter"/>
</dbReference>
<dbReference type="InterPro" id="IPR009057">
    <property type="entry name" value="Homeodomain-like_sf"/>
</dbReference>
<dbReference type="GO" id="GO:0003700">
    <property type="term" value="F:DNA-binding transcription factor activity"/>
    <property type="evidence" value="ECO:0007669"/>
    <property type="project" value="TreeGrafter"/>
</dbReference>
<keyword evidence="2" id="KW-0805">Transcription regulation</keyword>
<dbReference type="InterPro" id="IPR039538">
    <property type="entry name" value="BetI_C"/>
</dbReference>
<evidence type="ECO:0000256" key="2">
    <source>
        <dbReference type="ARBA" id="ARBA00023015"/>
    </source>
</evidence>
<dbReference type="InterPro" id="IPR036271">
    <property type="entry name" value="Tet_transcr_reg_TetR-rel_C_sf"/>
</dbReference>
<dbReference type="InterPro" id="IPR001647">
    <property type="entry name" value="HTH_TetR"/>
</dbReference>
<evidence type="ECO:0000256" key="1">
    <source>
        <dbReference type="ARBA" id="ARBA00022491"/>
    </source>
</evidence>
<dbReference type="SUPFAM" id="SSF48498">
    <property type="entry name" value="Tetracyclin repressor-like, C-terminal domain"/>
    <property type="match status" value="1"/>
</dbReference>
<dbReference type="PANTHER" id="PTHR30055:SF234">
    <property type="entry name" value="HTH-TYPE TRANSCRIPTIONAL REGULATOR BETI"/>
    <property type="match status" value="1"/>
</dbReference>
<evidence type="ECO:0000256" key="4">
    <source>
        <dbReference type="ARBA" id="ARBA00023163"/>
    </source>
</evidence>
<protein>
    <recommendedName>
        <fullName evidence="5">HTH tetR-type domain-containing protein</fullName>
    </recommendedName>
</protein>
<evidence type="ECO:0000259" key="5">
    <source>
        <dbReference type="PROSITE" id="PS50977"/>
    </source>
</evidence>
<sequence length="208" mass="24053">MTEKAQNSKKDHRKDQILNAALNVIIRKGYSDCRMDDIVSEANLSKGAIYWYYKSKKEIFLSLVNHWVNSFGVTLNHIVQKEQPASDQLKSLFDFFVNAYEQNPNVFKAELEFWSLSSRDEDFHSKTQKVYNEFLELIEAIIKHGVDSGEFKNLDVKVAALSIMVNIEGIVWFSLFDSEELSARHYFETITGFILSGLSKQHEGVHYE</sequence>
<feature type="domain" description="HTH tetR-type" evidence="5">
    <location>
        <begin position="11"/>
        <end position="71"/>
    </location>
</feature>
<evidence type="ECO:0000313" key="6">
    <source>
        <dbReference type="EMBL" id="SVA24350.1"/>
    </source>
</evidence>
<accession>A0A381U7Z8</accession>
<dbReference type="PROSITE" id="PS50977">
    <property type="entry name" value="HTH_TETR_2"/>
    <property type="match status" value="1"/>
</dbReference>
<dbReference type="PANTHER" id="PTHR30055">
    <property type="entry name" value="HTH-TYPE TRANSCRIPTIONAL REGULATOR RUTR"/>
    <property type="match status" value="1"/>
</dbReference>
<evidence type="ECO:0000256" key="3">
    <source>
        <dbReference type="ARBA" id="ARBA00023125"/>
    </source>
</evidence>
<name>A0A381U7Z8_9ZZZZ</name>
<dbReference type="Pfam" id="PF00440">
    <property type="entry name" value="TetR_N"/>
    <property type="match status" value="1"/>
</dbReference>
<dbReference type="EMBL" id="UINC01005915">
    <property type="protein sequence ID" value="SVA24350.1"/>
    <property type="molecule type" value="Genomic_DNA"/>
</dbReference>
<dbReference type="Gene3D" id="1.10.357.10">
    <property type="entry name" value="Tetracycline Repressor, domain 2"/>
    <property type="match status" value="1"/>
</dbReference>
<dbReference type="Pfam" id="PF13977">
    <property type="entry name" value="TetR_C_6"/>
    <property type="match status" value="1"/>
</dbReference>
<dbReference type="PRINTS" id="PR00455">
    <property type="entry name" value="HTHTETR"/>
</dbReference>
<gene>
    <name evidence="6" type="ORF">METZ01_LOCUS77204</name>
</gene>
<dbReference type="InterPro" id="IPR050109">
    <property type="entry name" value="HTH-type_TetR-like_transc_reg"/>
</dbReference>
<dbReference type="Gene3D" id="1.10.10.60">
    <property type="entry name" value="Homeodomain-like"/>
    <property type="match status" value="1"/>
</dbReference>
<organism evidence="6">
    <name type="scientific">marine metagenome</name>
    <dbReference type="NCBI Taxonomy" id="408172"/>
    <lineage>
        <taxon>unclassified sequences</taxon>
        <taxon>metagenomes</taxon>
        <taxon>ecological metagenomes</taxon>
    </lineage>
</organism>